<accession>A0ABX1SJS2</accession>
<protein>
    <submittedName>
        <fullName evidence="2">DUF2235 domain-containing protein</fullName>
    </submittedName>
</protein>
<dbReference type="Pfam" id="PF09994">
    <property type="entry name" value="T6SS_Tle1-like_cat"/>
    <property type="match status" value="1"/>
</dbReference>
<evidence type="ECO:0000313" key="2">
    <source>
        <dbReference type="EMBL" id="NMI01831.1"/>
    </source>
</evidence>
<sequence>MRHLVVCCDGTWNTREQQTTRVPTPTNVVRLYNALDDVDGDGHEQVRYYHPGVGTDGSWIDRLVAGGLGVGLSHNIMSAYHWLAVHYRPGDRISVFGFSRGAYTVRSLAGMIATCGLLDLADADPAEAWRRVDRAYDVGYRPPTDRRAGRGWAGRWPFHHGPEGAPVAVHLVGVWDTVGALGIPDTVGLIAVLNRDLRHRFHDTTLSRSIRCGRHAVAMDETRGPFTPTLWTDPQPGQDVAQVWFPGDHSDVGGGHPQSGLSDGALRWMIEEAGKSAGLAFRPTAVDQIAPDYLDVLHDSCTGIYRQLSPQPRAVPVVARDRSPGVMHSSAFDRQDNPPITASRYWPTRVLRPGESATVDVFARQEWNATGLYLEPGGYAFTATGQWLDGRMPADAAGHSDSRLHPEELAHMAGSALGVAERLAQRIPGNELGEFPATRRAEDLPWMSLVGVVANWTIQPEPDEPPRHDRFGIGTDTRFTVLKPGYLYAFANDAWGLYGNNRGSVALTVTRAGS</sequence>
<feature type="domain" description="T6SS Phospholipase effector Tle1-like catalytic" evidence="1">
    <location>
        <begin position="2"/>
        <end position="272"/>
    </location>
</feature>
<organism evidence="2 3">
    <name type="scientific">Pseudonocardia acidicola</name>
    <dbReference type="NCBI Taxonomy" id="2724939"/>
    <lineage>
        <taxon>Bacteria</taxon>
        <taxon>Bacillati</taxon>
        <taxon>Actinomycetota</taxon>
        <taxon>Actinomycetes</taxon>
        <taxon>Pseudonocardiales</taxon>
        <taxon>Pseudonocardiaceae</taxon>
        <taxon>Pseudonocardia</taxon>
    </lineage>
</organism>
<dbReference type="EMBL" id="JAAXLA010000103">
    <property type="protein sequence ID" value="NMI01831.1"/>
    <property type="molecule type" value="Genomic_DNA"/>
</dbReference>
<evidence type="ECO:0000259" key="1">
    <source>
        <dbReference type="Pfam" id="PF09994"/>
    </source>
</evidence>
<keyword evidence="3" id="KW-1185">Reference proteome</keyword>
<name>A0ABX1SJS2_9PSEU</name>
<dbReference type="InterPro" id="IPR018712">
    <property type="entry name" value="Tle1-like_cat"/>
</dbReference>
<evidence type="ECO:0000313" key="3">
    <source>
        <dbReference type="Proteomes" id="UP000820669"/>
    </source>
</evidence>
<gene>
    <name evidence="2" type="ORF">HF526_31725</name>
</gene>
<dbReference type="Gene3D" id="2.60.120.430">
    <property type="entry name" value="Galactose-binding lectin"/>
    <property type="match status" value="1"/>
</dbReference>
<dbReference type="PANTHER" id="PTHR33840:SF1">
    <property type="entry name" value="TLE1 PHOSPHOLIPASE DOMAIN-CONTAINING PROTEIN"/>
    <property type="match status" value="1"/>
</dbReference>
<proteinExistence type="predicted"/>
<dbReference type="RefSeq" id="WP_169385344.1">
    <property type="nucleotide sequence ID" value="NZ_JAAXLA010000103.1"/>
</dbReference>
<dbReference type="PANTHER" id="PTHR33840">
    <property type="match status" value="1"/>
</dbReference>
<comment type="caution">
    <text evidence="2">The sequence shown here is derived from an EMBL/GenBank/DDBJ whole genome shotgun (WGS) entry which is preliminary data.</text>
</comment>
<dbReference type="Proteomes" id="UP000820669">
    <property type="component" value="Unassembled WGS sequence"/>
</dbReference>
<reference evidence="2 3" key="1">
    <citation type="submission" date="2020-04" db="EMBL/GenBank/DDBJ databases">
        <authorList>
            <person name="Klaysubun C."/>
            <person name="Duangmal K."/>
            <person name="Lipun K."/>
        </authorList>
    </citation>
    <scope>NUCLEOTIDE SEQUENCE [LARGE SCALE GENOMIC DNA]</scope>
    <source>
        <strain evidence="2 3">K10HN5</strain>
    </source>
</reference>